<evidence type="ECO:0000256" key="1">
    <source>
        <dbReference type="SAM" id="MobiDB-lite"/>
    </source>
</evidence>
<dbReference type="EMBL" id="FO082046">
    <property type="protein sequence ID" value="CCE86936.1"/>
    <property type="molecule type" value="Genomic_DNA"/>
</dbReference>
<sequence length="795" mass="90633">MSIYFYGCKPSKIDNSETREIMSILQLISQAKAYIIFRVERLIQRLNQSLLRESRIKLIDCNNDDVSSNTKDQMRGTSRRVGHKAVESYDTEPFSNVALDESRYVTILDSTAASPNMELAHSSLPYYIDDTDITTPEIVNKAFIFLSFLLFSMFLGIVLYLLLYLFKKNLTVMKTKLNEEGKKRSKYRSRGKLHYSPLRPLDVNTLDQSDVIKSHRRRRDKPGSALSVLGAENVYPGEAGFLDEIYDTNCDYSLLDISNPKDTRFSTPSNMITVTTLERVDSVPIQIFEQKESLSSPSPSTYVPTGFISNTSGKSMQDTPILKTTKSSFNNDEPKIVSEDSTLVEKHCENKIIERLSGSPKSSIPKDWDNAKSSSKEATVGQNNKLVRTGRTPNSYKDGQKKYSFNNLDTGSKIDLLFKTGDKFSNNEKITNFCNLETAQKHELDNNIIKILVNKDTDPYTYFKIEQSFENEETTKMLESLEILAFQYGENPQDVDKLVRFELSNLCFTSFKTEKDDTIWKLRYILSTNYDGDDESIAGVISIYKRLIKEYLENLIGLLQYKSGILVIELLRDYLSFADNNSIDLRTYNRCLGAMINALTVHPLHVDSLSTSVFVITCALDVSSAPKTFRYIFKEVLGKESSHLVCICAAVASLKYYFCFNKAKIISELTKFPNQNKINTCAYQLVKCLFTNIKAIVERWKLEEAESSQRVGNTGRNRRSTLTSELVQLYLVVVKIFLENEEIPSFIQYDLLTTFISRIYSHVVQVLCEDRITLEPPILKELQPSLSGQRLSDNL</sequence>
<dbReference type="HOGENOM" id="CLU_361342_0_0_1"/>
<keyword evidence="2" id="KW-1133">Transmembrane helix</keyword>
<dbReference type="Proteomes" id="UP000005222">
    <property type="component" value="Chromosome N"/>
</dbReference>
<evidence type="ECO:0000313" key="4">
    <source>
        <dbReference type="Proteomes" id="UP000005222"/>
    </source>
</evidence>
<evidence type="ECO:0000313" key="3">
    <source>
        <dbReference type="EMBL" id="CCE86936.1"/>
    </source>
</evidence>
<keyword evidence="4" id="KW-1185">Reference proteome</keyword>
<dbReference type="InParanoid" id="G8XZ27"/>
<dbReference type="eggNOG" id="ENOG502TB69">
    <property type="taxonomic scope" value="Eukaryota"/>
</dbReference>
<proteinExistence type="predicted"/>
<feature type="compositionally biased region" description="Polar residues" evidence="1">
    <location>
        <begin position="371"/>
        <end position="393"/>
    </location>
</feature>
<keyword evidence="2" id="KW-0812">Transmembrane</keyword>
<feature type="region of interest" description="Disordered" evidence="1">
    <location>
        <begin position="358"/>
        <end position="393"/>
    </location>
</feature>
<name>G8XZ27_PICSO</name>
<organism evidence="3 4">
    <name type="scientific">Pichia sorbitophila (strain ATCC MYA-4447 / BCRC 22081 / CBS 7064 / NBRC 10061 / NRRL Y-12695)</name>
    <name type="common">Hybrid yeast</name>
    <dbReference type="NCBI Taxonomy" id="559304"/>
    <lineage>
        <taxon>Eukaryota</taxon>
        <taxon>Fungi</taxon>
        <taxon>Dikarya</taxon>
        <taxon>Ascomycota</taxon>
        <taxon>Saccharomycotina</taxon>
        <taxon>Pichiomycetes</taxon>
        <taxon>Debaryomycetaceae</taxon>
        <taxon>Millerozyma</taxon>
    </lineage>
</organism>
<dbReference type="OrthoDB" id="10392331at2759"/>
<accession>G8XZ27</accession>
<protein>
    <submittedName>
        <fullName evidence="3">Piso0_005459 protein</fullName>
    </submittedName>
</protein>
<feature type="transmembrane region" description="Helical" evidence="2">
    <location>
        <begin position="142"/>
        <end position="166"/>
    </location>
</feature>
<evidence type="ECO:0000256" key="2">
    <source>
        <dbReference type="SAM" id="Phobius"/>
    </source>
</evidence>
<reference evidence="3 4" key="1">
    <citation type="journal article" date="2012" name="G3 (Bethesda)">
        <title>Pichia sorbitophila, an interspecies yeast hybrid reveals early steps of genome resolution following polyploidization.</title>
        <authorList>
            <person name="Leh Louis V."/>
            <person name="Despons L."/>
            <person name="Friedrich A."/>
            <person name="Martin T."/>
            <person name="Durrens P."/>
            <person name="Casaregola S."/>
            <person name="Neuveglise C."/>
            <person name="Fairhead C."/>
            <person name="Marck C."/>
            <person name="Cruz J.A."/>
            <person name="Straub M.L."/>
            <person name="Kugler V."/>
            <person name="Sacerdot C."/>
            <person name="Uzunov Z."/>
            <person name="Thierry A."/>
            <person name="Weiss S."/>
            <person name="Bleykasten C."/>
            <person name="De Montigny J."/>
            <person name="Jacques N."/>
            <person name="Jung P."/>
            <person name="Lemaire M."/>
            <person name="Mallet S."/>
            <person name="Morel G."/>
            <person name="Richard G.F."/>
            <person name="Sarkar A."/>
            <person name="Savel G."/>
            <person name="Schacherer J."/>
            <person name="Seret M.L."/>
            <person name="Talla E."/>
            <person name="Samson G."/>
            <person name="Jubin C."/>
            <person name="Poulain J."/>
            <person name="Vacherie B."/>
            <person name="Barbe V."/>
            <person name="Pelletier E."/>
            <person name="Sherman D.J."/>
            <person name="Westhof E."/>
            <person name="Weissenbach J."/>
            <person name="Baret P.V."/>
            <person name="Wincker P."/>
            <person name="Gaillardin C."/>
            <person name="Dujon B."/>
            <person name="Souciet J.L."/>
        </authorList>
    </citation>
    <scope>NUCLEOTIDE SEQUENCE [LARGE SCALE GENOMIC DNA]</scope>
    <source>
        <strain evidence="4">ATCC MYA-4447 / BCRC 22081 / CBS 7064 / NBRC 10061 / NRRL Y-12695</strain>
    </source>
</reference>
<gene>
    <name evidence="3" type="primary">Piso0_005459</name>
    <name evidence="3" type="ORF">GNLVRS01_PISO0N15567g</name>
</gene>
<dbReference type="AlphaFoldDB" id="G8XZ27"/>
<keyword evidence="2" id="KW-0472">Membrane</keyword>